<accession>A0A2H0TP52</accession>
<sequence length="76" mass="8804">MQNILSLKDFRTKLTDYTKRVSEKGDSFVVFKKSKPVFMVVPIDHDGEWQTVLNFSEINPKGVTFKDIRKAAKELL</sequence>
<gene>
    <name evidence="2" type="ORF">COU35_05240</name>
</gene>
<protein>
    <recommendedName>
        <fullName evidence="4">Antitoxin</fullName>
    </recommendedName>
</protein>
<dbReference type="NCBIfam" id="TIGR01552">
    <property type="entry name" value="phd_fam"/>
    <property type="match status" value="1"/>
</dbReference>
<name>A0A2H0TP52_9BACT</name>
<dbReference type="AlphaFoldDB" id="A0A2H0TP52"/>
<reference evidence="3" key="1">
    <citation type="submission" date="2017-09" db="EMBL/GenBank/DDBJ databases">
        <title>Depth-based differentiation of microbial function through sediment-hosted aquifers and enrichment of novel symbionts in the deep terrestrial subsurface.</title>
        <authorList>
            <person name="Probst A.J."/>
            <person name="Ladd B."/>
            <person name="Jarett J.K."/>
            <person name="Geller-Mcgrath D.E."/>
            <person name="Sieber C.M.K."/>
            <person name="Emerson J.B."/>
            <person name="Anantharaman K."/>
            <person name="Thomas B.C."/>
            <person name="Malmstrom R."/>
            <person name="Stieglmeier M."/>
            <person name="Klingl A."/>
            <person name="Woyke T."/>
            <person name="Ryan C.M."/>
            <person name="Banfield J.F."/>
        </authorList>
    </citation>
    <scope>NUCLEOTIDE SEQUENCE [LARGE SCALE GENOMIC DNA]</scope>
</reference>
<evidence type="ECO:0000313" key="2">
    <source>
        <dbReference type="EMBL" id="PIR73909.1"/>
    </source>
</evidence>
<evidence type="ECO:0008006" key="4">
    <source>
        <dbReference type="Google" id="ProtNLM"/>
    </source>
</evidence>
<comment type="caution">
    <text evidence="2">The sequence shown here is derived from an EMBL/GenBank/DDBJ whole genome shotgun (WGS) entry which is preliminary data.</text>
</comment>
<evidence type="ECO:0000313" key="3">
    <source>
        <dbReference type="Proteomes" id="UP000230154"/>
    </source>
</evidence>
<dbReference type="Gene3D" id="3.40.1620.10">
    <property type="entry name" value="YefM-like domain"/>
    <property type="match status" value="1"/>
</dbReference>
<dbReference type="Proteomes" id="UP000230154">
    <property type="component" value="Unassembled WGS sequence"/>
</dbReference>
<proteinExistence type="inferred from homology"/>
<comment type="similarity">
    <text evidence="1">Belongs to the phD/YefM antitoxin family.</text>
</comment>
<dbReference type="InterPro" id="IPR036165">
    <property type="entry name" value="YefM-like_sf"/>
</dbReference>
<dbReference type="EMBL" id="PFCB01000036">
    <property type="protein sequence ID" value="PIR73909.1"/>
    <property type="molecule type" value="Genomic_DNA"/>
</dbReference>
<dbReference type="SUPFAM" id="SSF143120">
    <property type="entry name" value="YefM-like"/>
    <property type="match status" value="1"/>
</dbReference>
<evidence type="ECO:0000256" key="1">
    <source>
        <dbReference type="ARBA" id="ARBA00009981"/>
    </source>
</evidence>
<organism evidence="2 3">
    <name type="scientific">Candidatus Magasanikbacteria bacterium CG10_big_fil_rev_8_21_14_0_10_47_10</name>
    <dbReference type="NCBI Taxonomy" id="1974652"/>
    <lineage>
        <taxon>Bacteria</taxon>
        <taxon>Candidatus Magasanikiibacteriota</taxon>
    </lineage>
</organism>